<name>C5X3W2_SORBI</name>
<keyword evidence="2" id="KW-1185">Reference proteome</keyword>
<evidence type="ECO:0000313" key="2">
    <source>
        <dbReference type="Proteomes" id="UP000000768"/>
    </source>
</evidence>
<dbReference type="InParanoid" id="C5X3W2"/>
<organism evidence="1 2">
    <name type="scientific">Sorghum bicolor</name>
    <name type="common">Sorghum</name>
    <name type="synonym">Sorghum vulgare</name>
    <dbReference type="NCBI Taxonomy" id="4558"/>
    <lineage>
        <taxon>Eukaryota</taxon>
        <taxon>Viridiplantae</taxon>
        <taxon>Streptophyta</taxon>
        <taxon>Embryophyta</taxon>
        <taxon>Tracheophyta</taxon>
        <taxon>Spermatophyta</taxon>
        <taxon>Magnoliopsida</taxon>
        <taxon>Liliopsida</taxon>
        <taxon>Poales</taxon>
        <taxon>Poaceae</taxon>
        <taxon>PACMAD clade</taxon>
        <taxon>Panicoideae</taxon>
        <taxon>Andropogonodae</taxon>
        <taxon>Andropogoneae</taxon>
        <taxon>Sorghinae</taxon>
        <taxon>Sorghum</taxon>
    </lineage>
</organism>
<proteinExistence type="predicted"/>
<sequence length="105" mass="11263">MGEQNIQKAAKSAMDTAEAGLSGNKLFCVTHVNVGLDTSAVREAVIKVMDQSTEEASNKAAIYAGVPPNAPSGFKVLDWLTPSIAPLNSREEGWRQEWHRPGPGE</sequence>
<dbReference type="EMBL" id="CM000761">
    <property type="protein sequence ID" value="EER99084.1"/>
    <property type="molecule type" value="Genomic_DNA"/>
</dbReference>
<dbReference type="Gramene" id="EER99084">
    <property type="protein sequence ID" value="EER99084"/>
    <property type="gene ID" value="SORBI_3002G246300"/>
</dbReference>
<dbReference type="HOGENOM" id="CLU_156890_0_0_1"/>
<gene>
    <name evidence="1" type="ORF">SORBI_3002G246300</name>
</gene>
<dbReference type="STRING" id="4558.C5X3W2"/>
<reference evidence="2" key="2">
    <citation type="journal article" date="2018" name="Plant J.">
        <title>The Sorghum bicolor reference genome: improved assembly, gene annotations, a transcriptome atlas, and signatures of genome organization.</title>
        <authorList>
            <person name="McCormick R.F."/>
            <person name="Truong S.K."/>
            <person name="Sreedasyam A."/>
            <person name="Jenkins J."/>
            <person name="Shu S."/>
            <person name="Sims D."/>
            <person name="Kennedy M."/>
            <person name="Amirebrahimi M."/>
            <person name="Weers B.D."/>
            <person name="McKinley B."/>
            <person name="Mattison A."/>
            <person name="Morishige D.T."/>
            <person name="Grimwood J."/>
            <person name="Schmutz J."/>
            <person name="Mullet J.E."/>
        </authorList>
    </citation>
    <scope>NUCLEOTIDE SEQUENCE [LARGE SCALE GENOMIC DNA]</scope>
    <source>
        <strain evidence="2">cv. BTx623</strain>
    </source>
</reference>
<dbReference type="eggNOG" id="KOG0188">
    <property type="taxonomic scope" value="Eukaryota"/>
</dbReference>
<evidence type="ECO:0000313" key="1">
    <source>
        <dbReference type="EMBL" id="EER99084.1"/>
    </source>
</evidence>
<reference evidence="1 2" key="1">
    <citation type="journal article" date="2009" name="Nature">
        <title>The Sorghum bicolor genome and the diversification of grasses.</title>
        <authorList>
            <person name="Paterson A.H."/>
            <person name="Bowers J.E."/>
            <person name="Bruggmann R."/>
            <person name="Dubchak I."/>
            <person name="Grimwood J."/>
            <person name="Gundlach H."/>
            <person name="Haberer G."/>
            <person name="Hellsten U."/>
            <person name="Mitros T."/>
            <person name="Poliakov A."/>
            <person name="Schmutz J."/>
            <person name="Spannagl M."/>
            <person name="Tang H."/>
            <person name="Wang X."/>
            <person name="Wicker T."/>
            <person name="Bharti A.K."/>
            <person name="Chapman J."/>
            <person name="Feltus F.A."/>
            <person name="Gowik U."/>
            <person name="Grigoriev I.V."/>
            <person name="Lyons E."/>
            <person name="Maher C.A."/>
            <person name="Martis M."/>
            <person name="Narechania A."/>
            <person name="Otillar R.P."/>
            <person name="Penning B.W."/>
            <person name="Salamov A.A."/>
            <person name="Wang Y."/>
            <person name="Zhang L."/>
            <person name="Carpita N.C."/>
            <person name="Freeling M."/>
            <person name="Gingle A.R."/>
            <person name="Hash C.T."/>
            <person name="Keller B."/>
            <person name="Klein P."/>
            <person name="Kresovich S."/>
            <person name="McCann M.C."/>
            <person name="Ming R."/>
            <person name="Peterson D.G."/>
            <person name="Mehboob-ur-Rahman"/>
            <person name="Ware D."/>
            <person name="Westhoff P."/>
            <person name="Mayer K.F."/>
            <person name="Messing J."/>
            <person name="Rokhsar D.S."/>
        </authorList>
    </citation>
    <scope>NUCLEOTIDE SEQUENCE [LARGE SCALE GENOMIC DNA]</scope>
    <source>
        <strain evidence="2">cv. BTx623</strain>
    </source>
</reference>
<protein>
    <submittedName>
        <fullName evidence="1">Uncharacterized protein</fullName>
    </submittedName>
</protein>
<dbReference type="Proteomes" id="UP000000768">
    <property type="component" value="Chromosome 2"/>
</dbReference>
<accession>C5X3W2</accession>
<dbReference type="AlphaFoldDB" id="C5X3W2"/>